<keyword evidence="3 5" id="KW-0238">DNA-binding</keyword>
<dbReference type="InterPro" id="IPR050109">
    <property type="entry name" value="HTH-type_TetR-like_transc_reg"/>
</dbReference>
<dbReference type="EMBL" id="CP023778">
    <property type="protein sequence ID" value="ATL69257.1"/>
    <property type="molecule type" value="Genomic_DNA"/>
</dbReference>
<feature type="DNA-binding region" description="H-T-H motif" evidence="5">
    <location>
        <begin position="45"/>
        <end position="64"/>
    </location>
</feature>
<evidence type="ECO:0000256" key="3">
    <source>
        <dbReference type="ARBA" id="ARBA00023125"/>
    </source>
</evidence>
<proteinExistence type="predicted"/>
<accession>A0A291RPI5</accession>
<keyword evidence="4" id="KW-0804">Transcription</keyword>
<keyword evidence="1" id="KW-0678">Repressor</keyword>
<dbReference type="PANTHER" id="PTHR30055:SF234">
    <property type="entry name" value="HTH-TYPE TRANSCRIPTIONAL REGULATOR BETI"/>
    <property type="match status" value="1"/>
</dbReference>
<gene>
    <name evidence="7" type="ORF">CRH09_26855</name>
</gene>
<dbReference type="Pfam" id="PF00440">
    <property type="entry name" value="TetR_N"/>
    <property type="match status" value="1"/>
</dbReference>
<dbReference type="InterPro" id="IPR036271">
    <property type="entry name" value="Tet_transcr_reg_TetR-rel_C_sf"/>
</dbReference>
<evidence type="ECO:0000256" key="5">
    <source>
        <dbReference type="PROSITE-ProRule" id="PRU00335"/>
    </source>
</evidence>
<protein>
    <recommendedName>
        <fullName evidence="6">HTH tetR-type domain-containing protein</fullName>
    </recommendedName>
</protein>
<dbReference type="InterPro" id="IPR039538">
    <property type="entry name" value="BetI_C"/>
</dbReference>
<keyword evidence="2" id="KW-0805">Transcription regulation</keyword>
<dbReference type="SUPFAM" id="SSF48498">
    <property type="entry name" value="Tetracyclin repressor-like, C-terminal domain"/>
    <property type="match status" value="1"/>
</dbReference>
<sequence length="209" mass="22264">MIVHVDNPVGLSNRTSSAEQGEATRAAIIAATVELIAEVGWGHITLRGVAARAGVRHGVVGYHFRGKDDLLRQAAVTATRHVLAEPLALARQARSIHELYRGTVAWYSSGGLADPSVALLLEILRQGVRDPALREPIAAEMRAFRGALADLIGKGQRDDEVTARVRAGDVATLIAALLDGLLLHAIFDPDLDLQGTADALHLLLTEGEQ</sequence>
<evidence type="ECO:0000313" key="7">
    <source>
        <dbReference type="EMBL" id="ATL69257.1"/>
    </source>
</evidence>
<reference evidence="7 8" key="1">
    <citation type="submission" date="2017-10" db="EMBL/GenBank/DDBJ databases">
        <title>Comparative genomics between pathogenic Norcardia.</title>
        <authorList>
            <person name="Zeng L."/>
        </authorList>
    </citation>
    <scope>NUCLEOTIDE SEQUENCE [LARGE SCALE GENOMIC DNA]</scope>
    <source>
        <strain evidence="7 8">NC_YFY_NT001</strain>
    </source>
</reference>
<evidence type="ECO:0000313" key="8">
    <source>
        <dbReference type="Proteomes" id="UP000221961"/>
    </source>
</evidence>
<evidence type="ECO:0000256" key="1">
    <source>
        <dbReference type="ARBA" id="ARBA00022491"/>
    </source>
</evidence>
<dbReference type="SUPFAM" id="SSF46689">
    <property type="entry name" value="Homeodomain-like"/>
    <property type="match status" value="1"/>
</dbReference>
<dbReference type="GO" id="GO:0000976">
    <property type="term" value="F:transcription cis-regulatory region binding"/>
    <property type="evidence" value="ECO:0007669"/>
    <property type="project" value="TreeGrafter"/>
</dbReference>
<dbReference type="Pfam" id="PF13977">
    <property type="entry name" value="TetR_C_6"/>
    <property type="match status" value="1"/>
</dbReference>
<dbReference type="Gene3D" id="1.10.357.10">
    <property type="entry name" value="Tetracycline Repressor, domain 2"/>
    <property type="match status" value="1"/>
</dbReference>
<name>A0A291RPI5_9NOCA</name>
<dbReference type="GO" id="GO:0003700">
    <property type="term" value="F:DNA-binding transcription factor activity"/>
    <property type="evidence" value="ECO:0007669"/>
    <property type="project" value="TreeGrafter"/>
</dbReference>
<dbReference type="AlphaFoldDB" id="A0A291RPI5"/>
<dbReference type="Proteomes" id="UP000221961">
    <property type="component" value="Chromosome"/>
</dbReference>
<dbReference type="PRINTS" id="PR00455">
    <property type="entry name" value="HTHTETR"/>
</dbReference>
<evidence type="ECO:0000256" key="4">
    <source>
        <dbReference type="ARBA" id="ARBA00023163"/>
    </source>
</evidence>
<organism evidence="7 8">
    <name type="scientific">Nocardia terpenica</name>
    <dbReference type="NCBI Taxonomy" id="455432"/>
    <lineage>
        <taxon>Bacteria</taxon>
        <taxon>Bacillati</taxon>
        <taxon>Actinomycetota</taxon>
        <taxon>Actinomycetes</taxon>
        <taxon>Mycobacteriales</taxon>
        <taxon>Nocardiaceae</taxon>
        <taxon>Nocardia</taxon>
    </lineage>
</organism>
<evidence type="ECO:0000256" key="2">
    <source>
        <dbReference type="ARBA" id="ARBA00023015"/>
    </source>
</evidence>
<dbReference type="PANTHER" id="PTHR30055">
    <property type="entry name" value="HTH-TYPE TRANSCRIPTIONAL REGULATOR RUTR"/>
    <property type="match status" value="1"/>
</dbReference>
<dbReference type="PROSITE" id="PS50977">
    <property type="entry name" value="HTH_TETR_2"/>
    <property type="match status" value="1"/>
</dbReference>
<dbReference type="KEGG" id="ntp:CRH09_26855"/>
<feature type="domain" description="HTH tetR-type" evidence="6">
    <location>
        <begin position="22"/>
        <end position="82"/>
    </location>
</feature>
<dbReference type="InterPro" id="IPR009057">
    <property type="entry name" value="Homeodomain-like_sf"/>
</dbReference>
<evidence type="ECO:0000259" key="6">
    <source>
        <dbReference type="PROSITE" id="PS50977"/>
    </source>
</evidence>
<dbReference type="InterPro" id="IPR001647">
    <property type="entry name" value="HTH_TetR"/>
</dbReference>